<dbReference type="InterPro" id="IPR052081">
    <property type="entry name" value="Dispatched_Hh_regulator"/>
</dbReference>
<dbReference type="AlphaFoldDB" id="A0AAD9MWH7"/>
<gene>
    <name evidence="9" type="ORF">LSH36_586g00006</name>
</gene>
<feature type="transmembrane region" description="Helical" evidence="7">
    <location>
        <begin position="367"/>
        <end position="387"/>
    </location>
</feature>
<dbReference type="EMBL" id="JAODUP010000587">
    <property type="protein sequence ID" value="KAK2146708.1"/>
    <property type="molecule type" value="Genomic_DNA"/>
</dbReference>
<feature type="transmembrane region" description="Helical" evidence="7">
    <location>
        <begin position="439"/>
        <end position="465"/>
    </location>
</feature>
<organism evidence="9 10">
    <name type="scientific">Paralvinella palmiformis</name>
    <dbReference type="NCBI Taxonomy" id="53620"/>
    <lineage>
        <taxon>Eukaryota</taxon>
        <taxon>Metazoa</taxon>
        <taxon>Spiralia</taxon>
        <taxon>Lophotrochozoa</taxon>
        <taxon>Annelida</taxon>
        <taxon>Polychaeta</taxon>
        <taxon>Sedentaria</taxon>
        <taxon>Canalipalpata</taxon>
        <taxon>Terebellida</taxon>
        <taxon>Terebelliformia</taxon>
        <taxon>Alvinellidae</taxon>
        <taxon>Paralvinella</taxon>
    </lineage>
</organism>
<feature type="transmembrane region" description="Helical" evidence="7">
    <location>
        <begin position="12"/>
        <end position="36"/>
    </location>
</feature>
<proteinExistence type="inferred from homology"/>
<evidence type="ECO:0000256" key="1">
    <source>
        <dbReference type="ARBA" id="ARBA00004141"/>
    </source>
</evidence>
<sequence length="1009" mass="114487">MSWYSRLVVNHPIIFIVANISLACILGPVTVFTVGLPDFSEPLLGIEPRRSKVTIWEKTAANVFAGLQNGTLSYHPVSDDMLPESDTANQFKSRKLRLAANSTESLQNCAYKAPFEFSLSDTRIVVKSKTGANILTADHLHSICRLQDVISSYRWPSKSCYLVSLPLYVTALANKSSCYDISQDDIDDVIELLQECSPYYFNGTLSPYSQPTEPSLSVPQRCGHLNAVYAILHLLTDDGFMKDGDVNRTELEFSVIAVPFEWSNNDTDFLLEYYMDTFENPDIRDGDVVIPAVFMNIRHVLFVRYIREDMLLFVLAMALVVTVLFVYLQSFILMIAVIMNVGITLCWSYFVYYYVVQMQFFPFMNLIAALLLIAISADDVFVIYDIWQKETRLNPDSSYETNMSETLRKGGLSIFVTSLTTAASLVINVINKITAIRCFGIFAGICILLNFVIMITWIPALIVIIEKTSRYCIPKTSAKKCRKCDNKLAKISDYFWGVIMMKLITIGSPIWIVSLLIFGILGLVVVFATPGLKLPDSNHMKLFKPENLFQKYQEDYKDRIRFEKEFESSDTIRLAFLWGVEGVDNGNEWDPNDQGTLVYGPVDVLSEEVISWQNKFCHQLKKQPFVLEKHRNDQCFFETVESLLTGPCVLKPPNQAWKKEINLAPCCEMKTLPNRTINEQCMMYYLNLTRGNLGFITGTEVLGEVIFDKNNDVKIFSYTFMSTGMFTSNYVYMDNFYMEVDKFAEAELSDAPNILKDGWFASYSGVVFLFYNLQKEIGRGTMNGIGLSLTCSFIVLLVTSLNIIISLYAIFTITLVIGATVGTLVFLGWELNVTESLTIIMSLGLAVDFTIHYGVTYKLEKSNSRADRVVHTVTTVCSAVSMAALTTFLSGVSVLNARVLAYRQYGIFLVFIMFYSWIFSAFLFLPLCYIIGPLGHTGDLVYLFRCCCRMRSEREETTKPADRGFIWQSEVNGIVLPRIVYEPRNSNNADPPWFRRPELSRQMALTNYS</sequence>
<evidence type="ECO:0000313" key="9">
    <source>
        <dbReference type="EMBL" id="KAK2146708.1"/>
    </source>
</evidence>
<dbReference type="GO" id="GO:0022857">
    <property type="term" value="F:transmembrane transporter activity"/>
    <property type="evidence" value="ECO:0007669"/>
    <property type="project" value="InterPro"/>
</dbReference>
<accession>A0AAD9MWH7</accession>
<dbReference type="PROSITE" id="PS51257">
    <property type="entry name" value="PROKAR_LIPOPROTEIN"/>
    <property type="match status" value="1"/>
</dbReference>
<dbReference type="SUPFAM" id="SSF82866">
    <property type="entry name" value="Multidrug efflux transporter AcrB transmembrane domain"/>
    <property type="match status" value="2"/>
</dbReference>
<dbReference type="PANTHER" id="PTHR45951:SF3">
    <property type="entry name" value="PROTEIN DISPATCHED"/>
    <property type="match status" value="1"/>
</dbReference>
<feature type="transmembrane region" description="Helical" evidence="7">
    <location>
        <begin position="836"/>
        <end position="853"/>
    </location>
</feature>
<evidence type="ECO:0000256" key="6">
    <source>
        <dbReference type="ARBA" id="ARBA00038046"/>
    </source>
</evidence>
<reference evidence="9" key="1">
    <citation type="journal article" date="2023" name="Mol. Biol. Evol.">
        <title>Third-Generation Sequencing Reveals the Adaptive Role of the Epigenome in Three Deep-Sea Polychaetes.</title>
        <authorList>
            <person name="Perez M."/>
            <person name="Aroh O."/>
            <person name="Sun Y."/>
            <person name="Lan Y."/>
            <person name="Juniper S.K."/>
            <person name="Young C.R."/>
            <person name="Angers B."/>
            <person name="Qian P.Y."/>
        </authorList>
    </citation>
    <scope>NUCLEOTIDE SEQUENCE</scope>
    <source>
        <strain evidence="9">P08H-3</strain>
    </source>
</reference>
<feature type="transmembrane region" description="Helical" evidence="7">
    <location>
        <begin position="510"/>
        <end position="532"/>
    </location>
</feature>
<evidence type="ECO:0000313" key="10">
    <source>
        <dbReference type="Proteomes" id="UP001208570"/>
    </source>
</evidence>
<dbReference type="Gene3D" id="1.20.1640.10">
    <property type="entry name" value="Multidrug efflux transporter AcrB transmembrane domain"/>
    <property type="match status" value="2"/>
</dbReference>
<keyword evidence="3 7" id="KW-1133">Transmembrane helix</keyword>
<protein>
    <recommendedName>
        <fullName evidence="8">SSD domain-containing protein</fullName>
    </recommendedName>
</protein>
<dbReference type="GO" id="GO:0016020">
    <property type="term" value="C:membrane"/>
    <property type="evidence" value="ECO:0007669"/>
    <property type="project" value="UniProtKB-SubCell"/>
</dbReference>
<evidence type="ECO:0000256" key="7">
    <source>
        <dbReference type="SAM" id="Phobius"/>
    </source>
</evidence>
<feature type="transmembrane region" description="Helical" evidence="7">
    <location>
        <begin position="407"/>
        <end position="427"/>
    </location>
</feature>
<evidence type="ECO:0000256" key="2">
    <source>
        <dbReference type="ARBA" id="ARBA00022692"/>
    </source>
</evidence>
<evidence type="ECO:0000256" key="5">
    <source>
        <dbReference type="ARBA" id="ARBA00023180"/>
    </source>
</evidence>
<dbReference type="InterPro" id="IPR053958">
    <property type="entry name" value="HMGCR/SNAP/NPC1-like_SSD"/>
</dbReference>
<feature type="transmembrane region" description="Helical" evidence="7">
    <location>
        <begin position="334"/>
        <end position="355"/>
    </location>
</feature>
<feature type="transmembrane region" description="Helical" evidence="7">
    <location>
        <begin position="785"/>
        <end position="804"/>
    </location>
</feature>
<dbReference type="InterPro" id="IPR000731">
    <property type="entry name" value="SSD"/>
</dbReference>
<dbReference type="PRINTS" id="PR00702">
    <property type="entry name" value="ACRIFLAVINRP"/>
</dbReference>
<feature type="transmembrane region" description="Helical" evidence="7">
    <location>
        <begin position="810"/>
        <end position="829"/>
    </location>
</feature>
<dbReference type="GO" id="GO:0007224">
    <property type="term" value="P:smoothened signaling pathway"/>
    <property type="evidence" value="ECO:0007669"/>
    <property type="project" value="TreeGrafter"/>
</dbReference>
<keyword evidence="5" id="KW-0325">Glycoprotein</keyword>
<dbReference type="Pfam" id="PF12349">
    <property type="entry name" value="Sterol-sensing"/>
    <property type="match status" value="1"/>
</dbReference>
<feature type="transmembrane region" description="Helical" evidence="7">
    <location>
        <begin position="310"/>
        <end position="328"/>
    </location>
</feature>
<comment type="caution">
    <text evidence="9">The sequence shown here is derived from an EMBL/GenBank/DDBJ whole genome shotgun (WGS) entry which is preliminary data.</text>
</comment>
<dbReference type="PANTHER" id="PTHR45951">
    <property type="entry name" value="PROTEIN DISPATCHED-RELATED"/>
    <property type="match status" value="1"/>
</dbReference>
<comment type="similarity">
    <text evidence="6">Belongs to the dispatched family.</text>
</comment>
<dbReference type="Proteomes" id="UP001208570">
    <property type="component" value="Unassembled WGS sequence"/>
</dbReference>
<evidence type="ECO:0000256" key="3">
    <source>
        <dbReference type="ARBA" id="ARBA00022989"/>
    </source>
</evidence>
<feature type="domain" description="SSD" evidence="8">
    <location>
        <begin position="319"/>
        <end position="464"/>
    </location>
</feature>
<dbReference type="PROSITE" id="PS50156">
    <property type="entry name" value="SSD"/>
    <property type="match status" value="1"/>
</dbReference>
<feature type="transmembrane region" description="Helical" evidence="7">
    <location>
        <begin position="907"/>
        <end position="932"/>
    </location>
</feature>
<keyword evidence="4 7" id="KW-0472">Membrane</keyword>
<evidence type="ECO:0000259" key="8">
    <source>
        <dbReference type="PROSITE" id="PS50156"/>
    </source>
</evidence>
<name>A0AAD9MWH7_9ANNE</name>
<evidence type="ECO:0000256" key="4">
    <source>
        <dbReference type="ARBA" id="ARBA00023136"/>
    </source>
</evidence>
<feature type="transmembrane region" description="Helical" evidence="7">
    <location>
        <begin position="873"/>
        <end position="895"/>
    </location>
</feature>
<comment type="subcellular location">
    <subcellularLocation>
        <location evidence="1">Membrane</location>
        <topology evidence="1">Multi-pass membrane protein</topology>
    </subcellularLocation>
</comment>
<keyword evidence="10" id="KW-1185">Reference proteome</keyword>
<keyword evidence="2 7" id="KW-0812">Transmembrane</keyword>
<dbReference type="InterPro" id="IPR001036">
    <property type="entry name" value="Acrflvin-R"/>
</dbReference>